<keyword evidence="5" id="KW-0325">Glycoprotein</keyword>
<evidence type="ECO:0000256" key="8">
    <source>
        <dbReference type="ARBA" id="ARBA00023326"/>
    </source>
</evidence>
<dbReference type="InterPro" id="IPR012341">
    <property type="entry name" value="6hp_glycosidase-like_sf"/>
</dbReference>
<dbReference type="Gene3D" id="2.60.40.10">
    <property type="entry name" value="Immunoglobulins"/>
    <property type="match status" value="1"/>
</dbReference>
<evidence type="ECO:0000313" key="14">
    <source>
        <dbReference type="EMBL" id="ETS82347.1"/>
    </source>
</evidence>
<keyword evidence="8 9" id="KW-0624">Polysaccharide degradation</keyword>
<keyword evidence="15" id="KW-1185">Reference proteome</keyword>
<dbReference type="InterPro" id="IPR046966">
    <property type="entry name" value="Glucoamylase_active_site"/>
</dbReference>
<dbReference type="EMBL" id="KI912111">
    <property type="protein sequence ID" value="ETS82347.1"/>
    <property type="molecule type" value="Genomic_DNA"/>
</dbReference>
<evidence type="ECO:0000256" key="1">
    <source>
        <dbReference type="ARBA" id="ARBA00001863"/>
    </source>
</evidence>
<feature type="domain" description="CBM20" evidence="13">
    <location>
        <begin position="475"/>
        <end position="587"/>
    </location>
</feature>
<sequence length="595" mass="64067">MMLLTFTFAAVVSLSALASVVPTERASSVDLDAFVTVERSIALQGVLNNIGANGSLAVGAAAGYVVASPSKANPDYFYTWTRDSALTLKMVVDEFLLGATYLQTHIEDYLHAQAVLQTVTNPSGTLLPSGKGLGEPKYNVDGTRYNGNWGRPQRDGPALRAIALITYSNWLVAAGQAGRAKSVVWPIISNDLSYVGQYWNSTGFDLWEEVSGSSFFTIQNQYRALVEGATLASTLGVNCTGCDQAPEVLCFLQSFWNGDFFIGNINTNTVRNGLDANTILGSIAIFDVNASCDSGTVQPCSSRGLSNFKAFVDGFRNESLYLITSGAAEYLYDAIAQWTKQGAITIDDISLAFFADIFPDAKLKTYSANSTCSGFSQIIEAVRAYADSFVSVVEQYTPVNGSLSEQFNKTAPGNPLSAYDLTWSYAAFVTMAERRAGQYPPSWEQSTLADLPSECSASSIKGVYVPAFAAGAPNVSTSCTSYVQFAVNASTYFGENVYLVGNTSDLGAWDVDNAQPLLSSNYTSERPLWYAPIALTAGEYINYGYARQEDCDQPWIFETVNRTLLVPECDENDVEAIRAETNDAWTGSVGSSGGC</sequence>
<proteinExistence type="inferred from homology"/>
<dbReference type="GO" id="GO:2001070">
    <property type="term" value="F:starch binding"/>
    <property type="evidence" value="ECO:0007669"/>
    <property type="project" value="InterPro"/>
</dbReference>
<dbReference type="PROSITE" id="PS00820">
    <property type="entry name" value="GLUCOAMYLASE"/>
    <property type="match status" value="1"/>
</dbReference>
<dbReference type="InterPro" id="IPR008928">
    <property type="entry name" value="6-hairpin_glycosidase_sf"/>
</dbReference>
<evidence type="ECO:0000256" key="6">
    <source>
        <dbReference type="ARBA" id="ARBA00023277"/>
    </source>
</evidence>
<dbReference type="InterPro" id="IPR013783">
    <property type="entry name" value="Ig-like_fold"/>
</dbReference>
<dbReference type="InterPro" id="IPR008291">
    <property type="entry name" value="Glucoamylase_SBD"/>
</dbReference>
<dbReference type="SMART" id="SM01065">
    <property type="entry name" value="CBM_2"/>
    <property type="match status" value="1"/>
</dbReference>
<feature type="active site" description="Proton donor" evidence="10">
    <location>
        <position position="208"/>
    </location>
</feature>
<evidence type="ECO:0000256" key="4">
    <source>
        <dbReference type="ARBA" id="ARBA00022801"/>
    </source>
</evidence>
<dbReference type="AlphaFoldDB" id="W3XAB7"/>
<dbReference type="InterPro" id="IPR000165">
    <property type="entry name" value="Glucoamylase"/>
</dbReference>
<evidence type="ECO:0000256" key="11">
    <source>
        <dbReference type="PIRSR" id="PIRSR001031-2"/>
    </source>
</evidence>
<protein>
    <recommendedName>
        <fullName evidence="9">Glucoamylase</fullName>
        <ecNumber evidence="9">3.2.1.3</ecNumber>
    </recommendedName>
    <alternativeName>
        <fullName evidence="9">1,4-alpha-D-glucan glucohydrolase</fullName>
    </alternativeName>
    <alternativeName>
        <fullName evidence="9">Glucan 1,4-alpha-glucosidase</fullName>
    </alternativeName>
</protein>
<gene>
    <name evidence="14" type="ORF">PFICI_04223</name>
</gene>
<dbReference type="Proteomes" id="UP000030651">
    <property type="component" value="Unassembled WGS sequence"/>
</dbReference>
<organism evidence="14 15">
    <name type="scientific">Pestalotiopsis fici (strain W106-1 / CGMCC3.15140)</name>
    <dbReference type="NCBI Taxonomy" id="1229662"/>
    <lineage>
        <taxon>Eukaryota</taxon>
        <taxon>Fungi</taxon>
        <taxon>Dikarya</taxon>
        <taxon>Ascomycota</taxon>
        <taxon>Pezizomycotina</taxon>
        <taxon>Sordariomycetes</taxon>
        <taxon>Xylariomycetidae</taxon>
        <taxon>Amphisphaeriales</taxon>
        <taxon>Sporocadaceae</taxon>
        <taxon>Pestalotiopsis</taxon>
    </lineage>
</organism>
<evidence type="ECO:0000256" key="10">
    <source>
        <dbReference type="PIRSR" id="PIRSR001031-1"/>
    </source>
</evidence>
<keyword evidence="3 12" id="KW-0732">Signal</keyword>
<dbReference type="SUPFAM" id="SSF49452">
    <property type="entry name" value="Starch-binding domain-like"/>
    <property type="match status" value="1"/>
</dbReference>
<dbReference type="GO" id="GO:0004339">
    <property type="term" value="F:glucan 1,4-alpha-glucosidase activity"/>
    <property type="evidence" value="ECO:0007669"/>
    <property type="project" value="UniProtKB-EC"/>
</dbReference>
<feature type="binding site" evidence="11">
    <location>
        <position position="149"/>
    </location>
    <ligand>
        <name>substrate</name>
    </ligand>
</feature>
<evidence type="ECO:0000256" key="5">
    <source>
        <dbReference type="ARBA" id="ARBA00023180"/>
    </source>
</evidence>
<feature type="chain" id="PRO_5004834858" description="Glucoamylase" evidence="12">
    <location>
        <begin position="19"/>
        <end position="595"/>
    </location>
</feature>
<dbReference type="PANTHER" id="PTHR31616">
    <property type="entry name" value="TREHALASE"/>
    <property type="match status" value="1"/>
</dbReference>
<name>W3XAB7_PESFW</name>
<dbReference type="KEGG" id="pfy:PFICI_04223"/>
<dbReference type="SUPFAM" id="SSF48208">
    <property type="entry name" value="Six-hairpin glycosidases"/>
    <property type="match status" value="1"/>
</dbReference>
<dbReference type="GO" id="GO:0000272">
    <property type="term" value="P:polysaccharide catabolic process"/>
    <property type="evidence" value="ECO:0007669"/>
    <property type="project" value="UniProtKB-KW"/>
</dbReference>
<keyword evidence="6 9" id="KW-0119">Carbohydrate metabolism</keyword>
<accession>W3XAB7</accession>
<evidence type="ECO:0000256" key="2">
    <source>
        <dbReference type="ARBA" id="ARBA00006188"/>
    </source>
</evidence>
<comment type="catalytic activity">
    <reaction evidence="1 9">
        <text>Hydrolysis of terminal (1-&gt;4)-linked alpha-D-glucose residues successively from non-reducing ends of the chains with release of beta-D-glucose.</text>
        <dbReference type="EC" id="3.2.1.3"/>
    </reaction>
</comment>
<dbReference type="InParanoid" id="W3XAB7"/>
<dbReference type="InterPro" id="IPR002044">
    <property type="entry name" value="CBM20"/>
</dbReference>
<dbReference type="GO" id="GO:0000324">
    <property type="term" value="C:fungal-type vacuole"/>
    <property type="evidence" value="ECO:0007669"/>
    <property type="project" value="TreeGrafter"/>
</dbReference>
<dbReference type="PIRSF" id="PIRSF001031">
    <property type="entry name" value="Glu-a-glcsd_SBD"/>
    <property type="match status" value="1"/>
</dbReference>
<dbReference type="OMA" id="QHRAMVE"/>
<dbReference type="Pfam" id="PF00686">
    <property type="entry name" value="CBM_20"/>
    <property type="match status" value="1"/>
</dbReference>
<feature type="signal peptide" evidence="12">
    <location>
        <begin position="1"/>
        <end position="18"/>
    </location>
</feature>
<dbReference type="PROSITE" id="PS51166">
    <property type="entry name" value="CBM20"/>
    <property type="match status" value="1"/>
</dbReference>
<dbReference type="InterPro" id="IPR013784">
    <property type="entry name" value="Carb-bd-like_fold"/>
</dbReference>
<evidence type="ECO:0000256" key="12">
    <source>
        <dbReference type="SAM" id="SignalP"/>
    </source>
</evidence>
<dbReference type="PRINTS" id="PR00736">
    <property type="entry name" value="GLHYDRLASE15"/>
</dbReference>
<evidence type="ECO:0000256" key="7">
    <source>
        <dbReference type="ARBA" id="ARBA00023295"/>
    </source>
</evidence>
<dbReference type="eggNOG" id="ENOG502QPM2">
    <property type="taxonomic scope" value="Eukaryota"/>
</dbReference>
<feature type="active site" description="Proton acceptor" evidence="10">
    <location>
        <position position="205"/>
    </location>
</feature>
<dbReference type="EC" id="3.2.1.3" evidence="9"/>
<dbReference type="Pfam" id="PF00723">
    <property type="entry name" value="Glyco_hydro_15"/>
    <property type="match status" value="1"/>
</dbReference>
<dbReference type="GeneID" id="19269236"/>
<evidence type="ECO:0000313" key="15">
    <source>
        <dbReference type="Proteomes" id="UP000030651"/>
    </source>
</evidence>
<reference evidence="15" key="1">
    <citation type="journal article" date="2015" name="BMC Genomics">
        <title>Genomic and transcriptomic analysis of the endophytic fungus Pestalotiopsis fici reveals its lifestyle and high potential for synthesis of natural products.</title>
        <authorList>
            <person name="Wang X."/>
            <person name="Zhang X."/>
            <person name="Liu L."/>
            <person name="Xiang M."/>
            <person name="Wang W."/>
            <person name="Sun X."/>
            <person name="Che Y."/>
            <person name="Guo L."/>
            <person name="Liu G."/>
            <person name="Guo L."/>
            <person name="Wang C."/>
            <person name="Yin W.B."/>
            <person name="Stadler M."/>
            <person name="Zhang X."/>
            <person name="Liu X."/>
        </authorList>
    </citation>
    <scope>NUCLEOTIDE SEQUENCE [LARGE SCALE GENOMIC DNA]</scope>
    <source>
        <strain evidence="15">W106-1 / CGMCC3.15140</strain>
    </source>
</reference>
<dbReference type="Gene3D" id="1.50.10.10">
    <property type="match status" value="1"/>
</dbReference>
<comment type="similarity">
    <text evidence="2 9">Belongs to the glycosyl hydrolase 15 family.</text>
</comment>
<dbReference type="InterPro" id="IPR011613">
    <property type="entry name" value="GH15-like"/>
</dbReference>
<keyword evidence="4 9" id="KW-0378">Hydrolase</keyword>
<evidence type="ECO:0000256" key="9">
    <source>
        <dbReference type="PIRNR" id="PIRNR001031"/>
    </source>
</evidence>
<evidence type="ECO:0000256" key="3">
    <source>
        <dbReference type="ARBA" id="ARBA00022729"/>
    </source>
</evidence>
<evidence type="ECO:0000259" key="13">
    <source>
        <dbReference type="PROSITE" id="PS51166"/>
    </source>
</evidence>
<dbReference type="PANTHER" id="PTHR31616:SF12">
    <property type="entry name" value="GLUCOAMYLASE"/>
    <property type="match status" value="1"/>
</dbReference>
<keyword evidence="7 9" id="KW-0326">Glycosidase</keyword>
<dbReference type="OrthoDB" id="6123450at2759"/>
<dbReference type="FunCoup" id="W3XAB7">
    <property type="interactions" value="61"/>
</dbReference>
<dbReference type="RefSeq" id="XP_007830995.1">
    <property type="nucleotide sequence ID" value="XM_007832804.1"/>
</dbReference>
<dbReference type="HOGENOM" id="CLU_012173_1_0_1"/>
<dbReference type="STRING" id="1229662.W3XAB7"/>